<dbReference type="EMBL" id="JXQW01000124">
    <property type="protein sequence ID" value="KIP87943.1"/>
    <property type="molecule type" value="Genomic_DNA"/>
</dbReference>
<proteinExistence type="predicted"/>
<dbReference type="AlphaFoldDB" id="A0A0D0IY11"/>
<accession>A0A0D0IY11</accession>
<protein>
    <submittedName>
        <fullName evidence="3">Acetyltransferase</fullName>
    </submittedName>
</protein>
<comment type="caution">
    <text evidence="3">The sequence shown here is derived from an EMBL/GenBank/DDBJ whole genome shotgun (WGS) entry which is preliminary data.</text>
</comment>
<dbReference type="InterPro" id="IPR050769">
    <property type="entry name" value="NAT_camello-type"/>
</dbReference>
<sequence>MALVLRPGRITDIPLVYRGEEAYIRTWEPAHEDAWRLQMERHLTSWVENIDRLTVAEVDGMFAGYSLWMPEQDHAELCTISVSDAYRRNGIGRALLKAYMASAAAQGFTRLGLHVRPDNPAVILYEHAGFVHAGASAQGYLRYQRSC</sequence>
<dbReference type="InterPro" id="IPR000182">
    <property type="entry name" value="GNAT_dom"/>
</dbReference>
<dbReference type="PANTHER" id="PTHR13947">
    <property type="entry name" value="GNAT FAMILY N-ACETYLTRANSFERASE"/>
    <property type="match status" value="1"/>
</dbReference>
<dbReference type="SUPFAM" id="SSF55729">
    <property type="entry name" value="Acyl-CoA N-acyltransferases (Nat)"/>
    <property type="match status" value="1"/>
</dbReference>
<dbReference type="PROSITE" id="PS51186">
    <property type="entry name" value="GNAT"/>
    <property type="match status" value="1"/>
</dbReference>
<organism evidence="3 4">
    <name type="scientific">Pseudomonas fulva</name>
    <dbReference type="NCBI Taxonomy" id="47880"/>
    <lineage>
        <taxon>Bacteria</taxon>
        <taxon>Pseudomonadati</taxon>
        <taxon>Pseudomonadota</taxon>
        <taxon>Gammaproteobacteria</taxon>
        <taxon>Pseudomonadales</taxon>
        <taxon>Pseudomonadaceae</taxon>
        <taxon>Pseudomonas</taxon>
    </lineage>
</organism>
<dbReference type="Gene3D" id="3.40.630.30">
    <property type="match status" value="1"/>
</dbReference>
<evidence type="ECO:0000256" key="1">
    <source>
        <dbReference type="ARBA" id="ARBA00022679"/>
    </source>
</evidence>
<dbReference type="InterPro" id="IPR016181">
    <property type="entry name" value="Acyl_CoA_acyltransferase"/>
</dbReference>
<dbReference type="Pfam" id="PF00583">
    <property type="entry name" value="Acetyltransf_1"/>
    <property type="match status" value="1"/>
</dbReference>
<dbReference type="Proteomes" id="UP000032068">
    <property type="component" value="Unassembled WGS sequence"/>
</dbReference>
<reference evidence="3 4" key="1">
    <citation type="submission" date="2014-12" db="EMBL/GenBank/DDBJ databases">
        <title>16Stimator: statistical estimation of ribosomal gene copy numbers from draft genome assemblies.</title>
        <authorList>
            <person name="Perisin M.A."/>
            <person name="Vetter M."/>
            <person name="Gilbert J.A."/>
            <person name="Bergelson J."/>
        </authorList>
    </citation>
    <scope>NUCLEOTIDE SEQUENCE [LARGE SCALE GENOMIC DNA]</scope>
    <source>
        <strain evidence="3 4">MEJ086</strain>
    </source>
</reference>
<dbReference type="RefSeq" id="WP_042556809.1">
    <property type="nucleotide sequence ID" value="NZ_JXQW01000124.1"/>
</dbReference>
<dbReference type="PANTHER" id="PTHR13947:SF37">
    <property type="entry name" value="LD18367P"/>
    <property type="match status" value="1"/>
</dbReference>
<feature type="domain" description="N-acetyltransferase" evidence="2">
    <location>
        <begin position="3"/>
        <end position="147"/>
    </location>
</feature>
<dbReference type="OrthoDB" id="6871659at2"/>
<dbReference type="CDD" id="cd04301">
    <property type="entry name" value="NAT_SF"/>
    <property type="match status" value="1"/>
</dbReference>
<evidence type="ECO:0000313" key="3">
    <source>
        <dbReference type="EMBL" id="KIP87943.1"/>
    </source>
</evidence>
<evidence type="ECO:0000259" key="2">
    <source>
        <dbReference type="PROSITE" id="PS51186"/>
    </source>
</evidence>
<gene>
    <name evidence="3" type="ORF">RU08_26140</name>
</gene>
<dbReference type="GO" id="GO:0008080">
    <property type="term" value="F:N-acetyltransferase activity"/>
    <property type="evidence" value="ECO:0007669"/>
    <property type="project" value="InterPro"/>
</dbReference>
<name>A0A0D0IY11_9PSED</name>
<evidence type="ECO:0000313" key="4">
    <source>
        <dbReference type="Proteomes" id="UP000032068"/>
    </source>
</evidence>
<keyword evidence="1 3" id="KW-0808">Transferase</keyword>